<protein>
    <submittedName>
        <fullName evidence="2">Uncharacterized protein</fullName>
    </submittedName>
</protein>
<feature type="compositionally biased region" description="Gly residues" evidence="1">
    <location>
        <begin position="1"/>
        <end position="10"/>
    </location>
</feature>
<dbReference type="AntiFam" id="ANF00018">
    <property type="entry name" value="tRNA translation"/>
</dbReference>
<reference evidence="2" key="1">
    <citation type="submission" date="2014-07" db="EMBL/GenBank/DDBJ databases">
        <authorList>
            <person name="Monot Marc"/>
        </authorList>
    </citation>
    <scope>NUCLEOTIDE SEQUENCE</scope>
    <source>
        <strain evidence="2">7032994</strain>
    </source>
</reference>
<name>A0A069AC81_CLODI</name>
<proteinExistence type="predicted"/>
<accession>A0A069AC81</accession>
<dbReference type="AlphaFoldDB" id="A0A069AC81"/>
<organism evidence="2">
    <name type="scientific">Clostridioides difficile</name>
    <name type="common">Peptoclostridium difficile</name>
    <dbReference type="NCBI Taxonomy" id="1496"/>
    <lineage>
        <taxon>Bacteria</taxon>
        <taxon>Bacillati</taxon>
        <taxon>Bacillota</taxon>
        <taxon>Clostridia</taxon>
        <taxon>Peptostreptococcales</taxon>
        <taxon>Peptostreptococcaceae</taxon>
        <taxon>Clostridioides</taxon>
    </lineage>
</organism>
<gene>
    <name evidence="2" type="ORF">BN1097_540033</name>
</gene>
<feature type="region of interest" description="Disordered" evidence="1">
    <location>
        <begin position="1"/>
        <end position="32"/>
    </location>
</feature>
<evidence type="ECO:0000256" key="1">
    <source>
        <dbReference type="SAM" id="MobiDB-lite"/>
    </source>
</evidence>
<sequence length="32" mass="3464">MTCPSGGIGRRSGLKIHRTNTPCRFESGLGHH</sequence>
<evidence type="ECO:0000313" key="2">
    <source>
        <dbReference type="EMBL" id="CDS85766.1"/>
    </source>
</evidence>
<dbReference type="EMBL" id="LK932392">
    <property type="protein sequence ID" value="CDS85766.1"/>
    <property type="molecule type" value="Genomic_DNA"/>
</dbReference>